<dbReference type="EMBL" id="CADCTR010000734">
    <property type="protein sequence ID" value="CAA9260920.1"/>
    <property type="molecule type" value="Genomic_DNA"/>
</dbReference>
<feature type="region of interest" description="Disordered" evidence="1">
    <location>
        <begin position="184"/>
        <end position="223"/>
    </location>
</feature>
<gene>
    <name evidence="2" type="ORF">AVDCRST_MAG93-2180</name>
</gene>
<dbReference type="AlphaFoldDB" id="A0A6J4ISS4"/>
<feature type="compositionally biased region" description="Basic and acidic residues" evidence="1">
    <location>
        <begin position="210"/>
        <end position="223"/>
    </location>
</feature>
<organism evidence="2">
    <name type="scientific">uncultured Chloroflexia bacterium</name>
    <dbReference type="NCBI Taxonomy" id="1672391"/>
    <lineage>
        <taxon>Bacteria</taxon>
        <taxon>Bacillati</taxon>
        <taxon>Chloroflexota</taxon>
        <taxon>Chloroflexia</taxon>
        <taxon>environmental samples</taxon>
    </lineage>
</organism>
<sequence length="223" mass="24324">MYGANVVATNTSGLNYGIVAATSSPDGYAGYFGGRVHVSGTLSKSAGSFKIDHPLDPTNKYLSHSFVESPDMMNIYNGNATLDAKGEALITMPDWFEALNMEFRYQLTCIGGYAPVYIAQEISKNQFKIAGGKSGLKVSWQVTGVRQDAYAKAHRIPLEEDKPVAERGRLLNPEVFGKPATQSVMNIHAPQAPRDQAPLQSMPEVPKPPTPERVKPIDPESRR</sequence>
<reference evidence="2" key="1">
    <citation type="submission" date="2020-02" db="EMBL/GenBank/DDBJ databases">
        <authorList>
            <person name="Meier V. D."/>
        </authorList>
    </citation>
    <scope>NUCLEOTIDE SEQUENCE</scope>
    <source>
        <strain evidence="2">AVDCRST_MAG93</strain>
    </source>
</reference>
<evidence type="ECO:0000313" key="2">
    <source>
        <dbReference type="EMBL" id="CAA9260920.1"/>
    </source>
</evidence>
<keyword evidence="2" id="KW-0969">Cilium</keyword>
<proteinExistence type="predicted"/>
<keyword evidence="2" id="KW-0282">Flagellum</keyword>
<protein>
    <submittedName>
        <fullName evidence="2">Flagellar hook-length control protein FliK</fullName>
    </submittedName>
</protein>
<name>A0A6J4ISS4_9CHLR</name>
<keyword evidence="2" id="KW-0966">Cell projection</keyword>
<evidence type="ECO:0000256" key="1">
    <source>
        <dbReference type="SAM" id="MobiDB-lite"/>
    </source>
</evidence>
<accession>A0A6J4ISS4</accession>